<feature type="domain" description="Transcription regulator AsnC/Lrp ligand binding" evidence="1">
    <location>
        <begin position="12"/>
        <end position="76"/>
    </location>
</feature>
<reference evidence="2 3" key="1">
    <citation type="journal article" date="2016" name="Sci. Rep.">
        <title>Metabolic traits of an uncultured archaeal lineage -MSBL1- from brine pools of the Red Sea.</title>
        <authorList>
            <person name="Mwirichia R."/>
            <person name="Alam I."/>
            <person name="Rashid M."/>
            <person name="Vinu M."/>
            <person name="Ba-Alawi W."/>
            <person name="Anthony Kamau A."/>
            <person name="Kamanda Ngugi D."/>
            <person name="Goker M."/>
            <person name="Klenk H.P."/>
            <person name="Bajic V."/>
            <person name="Stingl U."/>
        </authorList>
    </citation>
    <scope>NUCLEOTIDE SEQUENCE [LARGE SCALE GENOMIC DNA]</scope>
    <source>
        <strain evidence="2">SCGC-AAA259E19</strain>
    </source>
</reference>
<dbReference type="InterPro" id="IPR019887">
    <property type="entry name" value="Tscrpt_reg_AsnC/Lrp_C"/>
</dbReference>
<dbReference type="SUPFAM" id="SSF54909">
    <property type="entry name" value="Dimeric alpha+beta barrel"/>
    <property type="match status" value="1"/>
</dbReference>
<evidence type="ECO:0000259" key="1">
    <source>
        <dbReference type="Pfam" id="PF01037"/>
    </source>
</evidence>
<organism evidence="2 3">
    <name type="scientific">candidate division MSBL1 archaeon SCGC-AAA259E19</name>
    <dbReference type="NCBI Taxonomy" id="1698264"/>
    <lineage>
        <taxon>Archaea</taxon>
        <taxon>Methanobacteriati</taxon>
        <taxon>Methanobacteriota</taxon>
        <taxon>candidate division MSBL1</taxon>
    </lineage>
</organism>
<keyword evidence="3" id="KW-1185">Reference proteome</keyword>
<dbReference type="Proteomes" id="UP000070284">
    <property type="component" value="Unassembled WGS sequence"/>
</dbReference>
<evidence type="ECO:0000313" key="3">
    <source>
        <dbReference type="Proteomes" id="UP000070284"/>
    </source>
</evidence>
<evidence type="ECO:0000313" key="2">
    <source>
        <dbReference type="EMBL" id="KXA92170.1"/>
    </source>
</evidence>
<dbReference type="EMBL" id="LHXO01000180">
    <property type="protein sequence ID" value="KXA92170.1"/>
    <property type="molecule type" value="Genomic_DNA"/>
</dbReference>
<accession>A0A133UDB0</accession>
<dbReference type="Gene3D" id="3.30.70.920">
    <property type="match status" value="1"/>
</dbReference>
<dbReference type="AlphaFoldDB" id="A0A133UDB0"/>
<sequence length="76" mass="8351">MVEAYILLTSAIGKVREVYDKIEKLEDVENVRIVTGPFDLIVLAEAEDLSTLTNTVVEGIRETDGVLDTNTAIVVE</sequence>
<protein>
    <recommendedName>
        <fullName evidence="1">Transcription regulator AsnC/Lrp ligand binding domain-containing protein</fullName>
    </recommendedName>
</protein>
<name>A0A133UDB0_9EURY</name>
<dbReference type="InterPro" id="IPR011008">
    <property type="entry name" value="Dimeric_a/b-barrel"/>
</dbReference>
<proteinExistence type="predicted"/>
<gene>
    <name evidence="2" type="ORF">AKJ65_07935</name>
</gene>
<dbReference type="Pfam" id="PF01037">
    <property type="entry name" value="AsnC_trans_reg"/>
    <property type="match status" value="1"/>
</dbReference>
<comment type="caution">
    <text evidence="2">The sequence shown here is derived from an EMBL/GenBank/DDBJ whole genome shotgun (WGS) entry which is preliminary data.</text>
</comment>